<gene>
    <name evidence="2" type="ORF">HII12_004228</name>
</gene>
<feature type="region of interest" description="Disordered" evidence="1">
    <location>
        <begin position="1"/>
        <end position="70"/>
    </location>
</feature>
<sequence>MIGGRINGTTANAPENAAAGNGDDAHNFNFSLIGGVTDEEEEEEEETPDDTGGTGSDGETGIVSVELIFD</sequence>
<organism evidence="2 3">
    <name type="scientific">Dekkera bruxellensis</name>
    <name type="common">Brettanomyces custersii</name>
    <dbReference type="NCBI Taxonomy" id="5007"/>
    <lineage>
        <taxon>Eukaryota</taxon>
        <taxon>Fungi</taxon>
        <taxon>Dikarya</taxon>
        <taxon>Ascomycota</taxon>
        <taxon>Saccharomycotina</taxon>
        <taxon>Pichiomycetes</taxon>
        <taxon>Pichiales</taxon>
        <taxon>Pichiaceae</taxon>
        <taxon>Brettanomyces</taxon>
    </lineage>
</organism>
<evidence type="ECO:0000313" key="2">
    <source>
        <dbReference type="EMBL" id="KAF6008478.1"/>
    </source>
</evidence>
<name>A0A8H6BAZ7_DEKBR</name>
<dbReference type="Proteomes" id="UP000568158">
    <property type="component" value="Unassembled WGS sequence"/>
</dbReference>
<reference evidence="2 3" key="1">
    <citation type="journal article" date="2020" name="Appl. Microbiol. Biotechnol.">
        <title>Targeted gene deletion in Brettanomyces bruxellensis with an expression-free CRISPR-Cas9 system.</title>
        <authorList>
            <person name="Varela C."/>
            <person name="Bartel C."/>
            <person name="Onetto C."/>
            <person name="Borneman A."/>
        </authorList>
    </citation>
    <scope>NUCLEOTIDE SEQUENCE [LARGE SCALE GENOMIC DNA]</scope>
    <source>
        <strain evidence="2 3">AWRI1613</strain>
    </source>
</reference>
<accession>A0A8H6BAZ7</accession>
<dbReference type="EMBL" id="JABCYN010000036">
    <property type="protein sequence ID" value="KAF6008478.1"/>
    <property type="molecule type" value="Genomic_DNA"/>
</dbReference>
<protein>
    <submittedName>
        <fullName evidence="2">Uncharacterized protein</fullName>
    </submittedName>
</protein>
<feature type="compositionally biased region" description="Low complexity" evidence="1">
    <location>
        <begin position="7"/>
        <end position="22"/>
    </location>
</feature>
<dbReference type="AlphaFoldDB" id="A0A8H6BAZ7"/>
<proteinExistence type="predicted"/>
<evidence type="ECO:0000256" key="1">
    <source>
        <dbReference type="SAM" id="MobiDB-lite"/>
    </source>
</evidence>
<comment type="caution">
    <text evidence="2">The sequence shown here is derived from an EMBL/GenBank/DDBJ whole genome shotgun (WGS) entry which is preliminary data.</text>
</comment>
<evidence type="ECO:0000313" key="3">
    <source>
        <dbReference type="Proteomes" id="UP000568158"/>
    </source>
</evidence>
<feature type="compositionally biased region" description="Acidic residues" evidence="1">
    <location>
        <begin position="37"/>
        <end position="49"/>
    </location>
</feature>